<protein>
    <submittedName>
        <fullName evidence="2">Uncharacterized protein</fullName>
    </submittedName>
</protein>
<organism evidence="2 3">
    <name type="scientific">Microthyrium microscopicum</name>
    <dbReference type="NCBI Taxonomy" id="703497"/>
    <lineage>
        <taxon>Eukaryota</taxon>
        <taxon>Fungi</taxon>
        <taxon>Dikarya</taxon>
        <taxon>Ascomycota</taxon>
        <taxon>Pezizomycotina</taxon>
        <taxon>Dothideomycetes</taxon>
        <taxon>Dothideomycetes incertae sedis</taxon>
        <taxon>Microthyriales</taxon>
        <taxon>Microthyriaceae</taxon>
        <taxon>Microthyrium</taxon>
    </lineage>
</organism>
<evidence type="ECO:0000313" key="2">
    <source>
        <dbReference type="EMBL" id="KAF2667013.1"/>
    </source>
</evidence>
<sequence>MTVNTPTTGIQYNHYRFLCDDWATHNPDATSEDILDYINYMIHDEKPRPLPITGCDYLAVRSWMMNVLTMKRYGSDGGLETISPSVKLMAEQALWEWIVKRKASEKREKEKEKEIKKAALAASSVCLPEAVSPAAELSAGTQEQDMSKGTGDRGSRNCLNVHPHVILVG</sequence>
<evidence type="ECO:0000313" key="3">
    <source>
        <dbReference type="Proteomes" id="UP000799302"/>
    </source>
</evidence>
<feature type="region of interest" description="Disordered" evidence="1">
    <location>
        <begin position="136"/>
        <end position="157"/>
    </location>
</feature>
<reference evidence="2" key="1">
    <citation type="journal article" date="2020" name="Stud. Mycol.">
        <title>101 Dothideomycetes genomes: a test case for predicting lifestyles and emergence of pathogens.</title>
        <authorList>
            <person name="Haridas S."/>
            <person name="Albert R."/>
            <person name="Binder M."/>
            <person name="Bloem J."/>
            <person name="Labutti K."/>
            <person name="Salamov A."/>
            <person name="Andreopoulos B."/>
            <person name="Baker S."/>
            <person name="Barry K."/>
            <person name="Bills G."/>
            <person name="Bluhm B."/>
            <person name="Cannon C."/>
            <person name="Castanera R."/>
            <person name="Culley D."/>
            <person name="Daum C."/>
            <person name="Ezra D."/>
            <person name="Gonzalez J."/>
            <person name="Henrissat B."/>
            <person name="Kuo A."/>
            <person name="Liang C."/>
            <person name="Lipzen A."/>
            <person name="Lutzoni F."/>
            <person name="Magnuson J."/>
            <person name="Mondo S."/>
            <person name="Nolan M."/>
            <person name="Ohm R."/>
            <person name="Pangilinan J."/>
            <person name="Park H.-J."/>
            <person name="Ramirez L."/>
            <person name="Alfaro M."/>
            <person name="Sun H."/>
            <person name="Tritt A."/>
            <person name="Yoshinaga Y."/>
            <person name="Zwiers L.-H."/>
            <person name="Turgeon B."/>
            <person name="Goodwin S."/>
            <person name="Spatafora J."/>
            <person name="Crous P."/>
            <person name="Grigoriev I."/>
        </authorList>
    </citation>
    <scope>NUCLEOTIDE SEQUENCE</scope>
    <source>
        <strain evidence="2">CBS 115976</strain>
    </source>
</reference>
<accession>A0A6A6U6T9</accession>
<dbReference type="AlphaFoldDB" id="A0A6A6U6T9"/>
<keyword evidence="3" id="KW-1185">Reference proteome</keyword>
<evidence type="ECO:0000256" key="1">
    <source>
        <dbReference type="SAM" id="MobiDB-lite"/>
    </source>
</evidence>
<name>A0A6A6U6T9_9PEZI</name>
<dbReference type="EMBL" id="MU004238">
    <property type="protein sequence ID" value="KAF2667013.1"/>
    <property type="molecule type" value="Genomic_DNA"/>
</dbReference>
<gene>
    <name evidence="2" type="ORF">BT63DRAFT_457970</name>
</gene>
<dbReference type="Proteomes" id="UP000799302">
    <property type="component" value="Unassembled WGS sequence"/>
</dbReference>
<proteinExistence type="predicted"/>